<dbReference type="Proteomes" id="UP000746741">
    <property type="component" value="Unassembled WGS sequence"/>
</dbReference>
<reference evidence="2" key="1">
    <citation type="submission" date="2020-01" db="EMBL/GenBank/DDBJ databases">
        <authorList>
            <person name="Rat A."/>
        </authorList>
    </citation>
    <scope>NUCLEOTIDE SEQUENCE</scope>
    <source>
        <strain evidence="2">LMG 31161</strain>
    </source>
</reference>
<dbReference type="Pfam" id="PF00702">
    <property type="entry name" value="Hydrolase"/>
    <property type="match status" value="1"/>
</dbReference>
<dbReference type="GO" id="GO:0019120">
    <property type="term" value="F:hydrolase activity, acting on acid halide bonds, in C-halide compounds"/>
    <property type="evidence" value="ECO:0007669"/>
    <property type="project" value="InterPro"/>
</dbReference>
<dbReference type="EMBL" id="JAAVUP010000006">
    <property type="protein sequence ID" value="NKE18904.1"/>
    <property type="molecule type" value="Genomic_DNA"/>
</dbReference>
<sequence length="222" mass="25108">MSVIRPKFVTFDCYGTLTWFRVGDVTRGLMADRVPAERMDAFLKDFGWYRFDEVLGAWKPYVDVLKASLERTCKRHGVPFREADGQAIYDAVPTWGPHPDVPEPLKRVAARVPLVVLSNASDDQILKNVALLEAPFHKVYTAQQAQAYKPRMQAFEYMFDMLGCGPEDVLHVSASYRYDLIPAYGLGVTHKLYINRGYEPEIPYYGAHQATSIEGLAQLIGV</sequence>
<keyword evidence="4" id="KW-1185">Reference proteome</keyword>
<dbReference type="NCBIfam" id="TIGR01493">
    <property type="entry name" value="HAD-SF-IA-v2"/>
    <property type="match status" value="1"/>
</dbReference>
<dbReference type="SFLD" id="SFLDG01129">
    <property type="entry name" value="C1.5:_HAD__Beta-PGM__Phosphata"/>
    <property type="match status" value="1"/>
</dbReference>
<proteinExistence type="predicted"/>
<evidence type="ECO:0000313" key="3">
    <source>
        <dbReference type="EMBL" id="NKE18904.1"/>
    </source>
</evidence>
<organism evidence="2 5">
    <name type="scientific">Neoroseomonas oryzicola</name>
    <dbReference type="NCBI Taxonomy" id="535904"/>
    <lineage>
        <taxon>Bacteria</taxon>
        <taxon>Pseudomonadati</taxon>
        <taxon>Pseudomonadota</taxon>
        <taxon>Alphaproteobacteria</taxon>
        <taxon>Acetobacterales</taxon>
        <taxon>Acetobacteraceae</taxon>
        <taxon>Neoroseomonas</taxon>
    </lineage>
</organism>
<dbReference type="SUPFAM" id="SSF56784">
    <property type="entry name" value="HAD-like"/>
    <property type="match status" value="1"/>
</dbReference>
<dbReference type="InterPro" id="IPR023214">
    <property type="entry name" value="HAD_sf"/>
</dbReference>
<dbReference type="Gene3D" id="1.10.150.750">
    <property type="match status" value="1"/>
</dbReference>
<keyword evidence="1" id="KW-0378">Hydrolase</keyword>
<evidence type="ECO:0000313" key="2">
    <source>
        <dbReference type="EMBL" id="MBR0657648.1"/>
    </source>
</evidence>
<protein>
    <submittedName>
        <fullName evidence="2">Haloacid dehalogenase type II</fullName>
    </submittedName>
</protein>
<dbReference type="Proteomes" id="UP001138708">
    <property type="component" value="Unassembled WGS sequence"/>
</dbReference>
<accession>A0A9X9WBD8</accession>
<comment type="caution">
    <text evidence="2">The sequence shown here is derived from an EMBL/GenBank/DDBJ whole genome shotgun (WGS) entry which is preliminary data.</text>
</comment>
<reference evidence="3 4" key="2">
    <citation type="submission" date="2020-02" db="EMBL/GenBank/DDBJ databases">
        <authorList>
            <person name="Sun Q."/>
            <person name="Inoue M."/>
        </authorList>
    </citation>
    <scope>NUCLEOTIDE SEQUENCE [LARGE SCALE GENOMIC DNA]</scope>
    <source>
        <strain evidence="3 4">KCTC 22478</strain>
    </source>
</reference>
<name>A0A9X9WBD8_9PROT</name>
<evidence type="ECO:0000313" key="5">
    <source>
        <dbReference type="Proteomes" id="UP001138708"/>
    </source>
</evidence>
<evidence type="ECO:0000313" key="4">
    <source>
        <dbReference type="Proteomes" id="UP000746741"/>
    </source>
</evidence>
<dbReference type="InterPro" id="IPR006439">
    <property type="entry name" value="HAD-SF_hydro_IA"/>
</dbReference>
<dbReference type="Gene3D" id="3.40.50.1000">
    <property type="entry name" value="HAD superfamily/HAD-like"/>
    <property type="match status" value="1"/>
</dbReference>
<dbReference type="PANTHER" id="PTHR43316">
    <property type="entry name" value="HYDROLASE, HALOACID DELAHOGENASE-RELATED"/>
    <property type="match status" value="1"/>
</dbReference>
<evidence type="ECO:0000256" key="1">
    <source>
        <dbReference type="ARBA" id="ARBA00022801"/>
    </source>
</evidence>
<reference evidence="2" key="3">
    <citation type="journal article" date="2021" name="Syst. Appl. Microbiol.">
        <title>Roseomonas hellenica sp. nov., isolated from roots of wild-growing Alkanna tinctoria.</title>
        <authorList>
            <person name="Rat A."/>
            <person name="Naranjo H.D."/>
            <person name="Lebbe L."/>
            <person name="Cnockaert M."/>
            <person name="Krigas N."/>
            <person name="Grigoriadou K."/>
            <person name="Maloupa E."/>
            <person name="Willems A."/>
        </authorList>
    </citation>
    <scope>NUCLEOTIDE SEQUENCE</scope>
    <source>
        <strain evidence="2">LMG 31161</strain>
    </source>
</reference>
<dbReference type="PANTHER" id="PTHR43316:SF9">
    <property type="entry name" value="ACID DEHALOGENASE, PUTATIVE (AFU_ORTHOLOGUE AFUA_6G14460)-RELATED"/>
    <property type="match status" value="1"/>
</dbReference>
<dbReference type="EMBL" id="JAAEDK010000001">
    <property type="protein sequence ID" value="MBR0657648.1"/>
    <property type="molecule type" value="Genomic_DNA"/>
</dbReference>
<dbReference type="RefSeq" id="WP_168042815.1">
    <property type="nucleotide sequence ID" value="NZ_JAAEDK010000001.1"/>
</dbReference>
<dbReference type="SFLD" id="SFLDS00003">
    <property type="entry name" value="Haloacid_Dehalogenase"/>
    <property type="match status" value="1"/>
</dbReference>
<dbReference type="AlphaFoldDB" id="A0A9X9WBD8"/>
<dbReference type="InterPro" id="IPR036412">
    <property type="entry name" value="HAD-like_sf"/>
</dbReference>
<dbReference type="InterPro" id="IPR051540">
    <property type="entry name" value="S-2-haloacid_dehalogenase"/>
</dbReference>
<dbReference type="InterPro" id="IPR006328">
    <property type="entry name" value="2-HAD"/>
</dbReference>
<dbReference type="NCBIfam" id="TIGR01428">
    <property type="entry name" value="HAD_type_II"/>
    <property type="match status" value="1"/>
</dbReference>
<gene>
    <name evidence="3" type="ORF">GWK15_18260</name>
    <name evidence="2" type="ORF">GXW75_00195</name>
</gene>